<evidence type="ECO:0000256" key="1">
    <source>
        <dbReference type="SAM" id="MobiDB-lite"/>
    </source>
</evidence>
<feature type="compositionally biased region" description="Basic and acidic residues" evidence="1">
    <location>
        <begin position="165"/>
        <end position="175"/>
    </location>
</feature>
<dbReference type="GO" id="GO:0005783">
    <property type="term" value="C:endoplasmic reticulum"/>
    <property type="evidence" value="ECO:0007669"/>
    <property type="project" value="TreeGrafter"/>
</dbReference>
<dbReference type="PROSITE" id="PS50275">
    <property type="entry name" value="SAC"/>
    <property type="match status" value="1"/>
</dbReference>
<feature type="region of interest" description="Disordered" evidence="1">
    <location>
        <begin position="115"/>
        <end position="175"/>
    </location>
</feature>
<dbReference type="PANTHER" id="PTHR45662">
    <property type="entry name" value="PHOSPHATIDYLINOSITIDE PHOSPHATASE SAC1"/>
    <property type="match status" value="1"/>
</dbReference>
<evidence type="ECO:0000313" key="5">
    <source>
        <dbReference type="EMBL" id="KAF2396403.1"/>
    </source>
</evidence>
<sequence length="967" mass="106539">MPGLVRKLLIFAAIDGLVLQPAPPRNHKPATEQAIKLAYGSNAIAPLLKDRREEDTSPDALEAHGVVGLLKVASASFLISISRREQVAVIRGKPVYCISEVALIPLSSQGDAAEAIRRARESQQRHAKKEANEDEMLSSSSEDEAEDDISIPDAHSTTSSPPPESAREAPKTKVAEDVIGKKGVYGRFAQRWFSKAGWASESRRTQGMSSEENLAKAVSDESAAAQVDASEAAPVKQSVSNEAPEEVAHVVQPKQPENAFILYRTAYEKQVSKQNSEIPLLPKLLTVTKLFFSSKNFYFSYEYNLSKTFAQQGNQNSSVPLYRAYDSLFFWNQHLISPFIEAGQDSFVLPLIQGFIGQRGFSVDTTPSDANSIIDVHNSDGAIALQQLTPSSEEPEPNLTQQQKEVKENPNVANFFLTLISRRSVKRPGLRYLRRGVDDEGNAANSVETEQILSSLTSDSKDAKTYSFVQYRGSIPLFFSQSPYSLKPIPVFRGSFEQNAAAFKLHFQHLASRYGQIQVASLVEKHNTEGKLGEAFEKHANALNESGGIDGHGAQLGFEWFDFHAVCRGMKFENVSLLFDTLRSRLSAFGYTVVEADRVIQTQSGVLRTNCMDCLDRTNVVQSACARDALEQQLTAQGVSIDLHHDPRTAWFNALWADNGDAVSRQYAGTAALKGDFTRTRKRNLTGALTDFGLTLTRYYNNLVNDYFAQAAIDFLLGRVDASIFQDFEADMRAQDYAVDLRTVRQNAIATCGKICVADAREEVRDGWSLRAPAKAGTLRSLPFDECVVLLTGQALYACSMDWATEKVRSFERIALADVEGVQKGVYITSTLAGREMDEERNVGFLVRYRGGGGGLTRVNTRSLGNEDEVGGEGKEPKKTDGVKFLAFKALPKRSSFLGPEREGEDPLNEAEVVSSICEQITRAVNEAKVGVKLLTVEEADIISLADARRSTGYLEQIGHSLKKLVW</sequence>
<dbReference type="PROSITE" id="PS51791">
    <property type="entry name" value="HSAC2"/>
    <property type="match status" value="1"/>
</dbReference>
<evidence type="ECO:0000259" key="4">
    <source>
        <dbReference type="PROSITE" id="PS51791"/>
    </source>
</evidence>
<protein>
    <submittedName>
        <fullName evidence="5">SacI domain-containing protein</fullName>
    </submittedName>
</protein>
<reference evidence="5" key="1">
    <citation type="journal article" date="2020" name="Stud. Mycol.">
        <title>101 Dothideomycetes genomes: a test case for predicting lifestyles and emergence of pathogens.</title>
        <authorList>
            <person name="Haridas S."/>
            <person name="Albert R."/>
            <person name="Binder M."/>
            <person name="Bloem J."/>
            <person name="Labutti K."/>
            <person name="Salamov A."/>
            <person name="Andreopoulos B."/>
            <person name="Baker S."/>
            <person name="Barry K."/>
            <person name="Bills G."/>
            <person name="Bluhm B."/>
            <person name="Cannon C."/>
            <person name="Castanera R."/>
            <person name="Culley D."/>
            <person name="Daum C."/>
            <person name="Ezra D."/>
            <person name="Gonzalez J."/>
            <person name="Henrissat B."/>
            <person name="Kuo A."/>
            <person name="Liang C."/>
            <person name="Lipzen A."/>
            <person name="Lutzoni F."/>
            <person name="Magnuson J."/>
            <person name="Mondo S."/>
            <person name="Nolan M."/>
            <person name="Ohm R."/>
            <person name="Pangilinan J."/>
            <person name="Park H.-J."/>
            <person name="Ramirez L."/>
            <person name="Alfaro M."/>
            <person name="Sun H."/>
            <person name="Tritt A."/>
            <person name="Yoshinaga Y."/>
            <person name="Zwiers L.-H."/>
            <person name="Turgeon B."/>
            <person name="Goodwin S."/>
            <person name="Spatafora J."/>
            <person name="Crous P."/>
            <person name="Grigoriev I."/>
        </authorList>
    </citation>
    <scope>NUCLEOTIDE SEQUENCE</scope>
    <source>
        <strain evidence="5">CBS 262.69</strain>
    </source>
</reference>
<proteinExistence type="predicted"/>
<feature type="chain" id="PRO_5026127406" evidence="2">
    <location>
        <begin position="17"/>
        <end position="967"/>
    </location>
</feature>
<feature type="domain" description="HSac2" evidence="4">
    <location>
        <begin position="739"/>
        <end position="892"/>
    </location>
</feature>
<evidence type="ECO:0000256" key="2">
    <source>
        <dbReference type="SAM" id="SignalP"/>
    </source>
</evidence>
<feature type="compositionally biased region" description="Acidic residues" evidence="1">
    <location>
        <begin position="132"/>
        <end position="150"/>
    </location>
</feature>
<feature type="signal peptide" evidence="2">
    <location>
        <begin position="1"/>
        <end position="16"/>
    </location>
</feature>
<evidence type="ECO:0000259" key="3">
    <source>
        <dbReference type="PROSITE" id="PS50275"/>
    </source>
</evidence>
<dbReference type="Pfam" id="PF02383">
    <property type="entry name" value="Syja_N"/>
    <property type="match status" value="1"/>
</dbReference>
<gene>
    <name evidence="5" type="ORF">EJ06DRAFT_500310</name>
</gene>
<dbReference type="GO" id="GO:0046856">
    <property type="term" value="P:phosphatidylinositol dephosphorylation"/>
    <property type="evidence" value="ECO:0007669"/>
    <property type="project" value="TreeGrafter"/>
</dbReference>
<dbReference type="InterPro" id="IPR022158">
    <property type="entry name" value="Inositol_phosphatase"/>
</dbReference>
<feature type="domain" description="SAC" evidence="3">
    <location>
        <begin position="288"/>
        <end position="669"/>
    </location>
</feature>
<feature type="compositionally biased region" description="Low complexity" evidence="1">
    <location>
        <begin position="220"/>
        <end position="233"/>
    </location>
</feature>
<organism evidence="5 6">
    <name type="scientific">Trichodelitschia bisporula</name>
    <dbReference type="NCBI Taxonomy" id="703511"/>
    <lineage>
        <taxon>Eukaryota</taxon>
        <taxon>Fungi</taxon>
        <taxon>Dikarya</taxon>
        <taxon>Ascomycota</taxon>
        <taxon>Pezizomycotina</taxon>
        <taxon>Dothideomycetes</taxon>
        <taxon>Dothideomycetes incertae sedis</taxon>
        <taxon>Phaeotrichales</taxon>
        <taxon>Phaeotrichaceae</taxon>
        <taxon>Trichodelitschia</taxon>
    </lineage>
</organism>
<dbReference type="Proteomes" id="UP000799640">
    <property type="component" value="Unassembled WGS sequence"/>
</dbReference>
<feature type="compositionally biased region" description="Basic and acidic residues" evidence="1">
    <location>
        <begin position="115"/>
        <end position="124"/>
    </location>
</feature>
<keyword evidence="2" id="KW-0732">Signal</keyword>
<dbReference type="GO" id="GO:0043812">
    <property type="term" value="F:phosphatidylinositol-4-phosphate phosphatase activity"/>
    <property type="evidence" value="ECO:0007669"/>
    <property type="project" value="TreeGrafter"/>
</dbReference>
<feature type="region of interest" description="Disordered" evidence="1">
    <location>
        <begin position="219"/>
        <end position="248"/>
    </location>
</feature>
<dbReference type="InterPro" id="IPR002013">
    <property type="entry name" value="SAC_dom"/>
</dbReference>
<name>A0A6G1HK14_9PEZI</name>
<evidence type="ECO:0000313" key="6">
    <source>
        <dbReference type="Proteomes" id="UP000799640"/>
    </source>
</evidence>
<feature type="non-terminal residue" evidence="5">
    <location>
        <position position="967"/>
    </location>
</feature>
<keyword evidence="6" id="KW-1185">Reference proteome</keyword>
<dbReference type="AlphaFoldDB" id="A0A6G1HK14"/>
<accession>A0A6G1HK14</accession>
<dbReference type="OrthoDB" id="405996at2759"/>
<dbReference type="InterPro" id="IPR034753">
    <property type="entry name" value="hSac2"/>
</dbReference>
<dbReference type="Pfam" id="PF12456">
    <property type="entry name" value="hSac2"/>
    <property type="match status" value="1"/>
</dbReference>
<dbReference type="EMBL" id="ML996707">
    <property type="protein sequence ID" value="KAF2396403.1"/>
    <property type="molecule type" value="Genomic_DNA"/>
</dbReference>
<dbReference type="PANTHER" id="PTHR45662:SF7">
    <property type="entry name" value="SACI DOMAIN PROTEIN (AFU_ORTHOLOGUE AFUA_1G15890)"/>
    <property type="match status" value="1"/>
</dbReference>